<dbReference type="Gene3D" id="3.90.1200.10">
    <property type="match status" value="1"/>
</dbReference>
<name>A0A919P3C5_9CELL</name>
<dbReference type="PANTHER" id="PTHR21310:SF42">
    <property type="entry name" value="BIFUNCTIONAL AAC_APH"/>
    <property type="match status" value="1"/>
</dbReference>
<proteinExistence type="predicted"/>
<evidence type="ECO:0000313" key="3">
    <source>
        <dbReference type="Proteomes" id="UP000632740"/>
    </source>
</evidence>
<dbReference type="InterPro" id="IPR002575">
    <property type="entry name" value="Aminoglycoside_PTrfase"/>
</dbReference>
<dbReference type="Proteomes" id="UP000632740">
    <property type="component" value="Unassembled WGS sequence"/>
</dbReference>
<dbReference type="InterPro" id="IPR011009">
    <property type="entry name" value="Kinase-like_dom_sf"/>
</dbReference>
<dbReference type="Gene3D" id="3.30.200.20">
    <property type="entry name" value="Phosphorylase Kinase, domain 1"/>
    <property type="match status" value="1"/>
</dbReference>
<feature type="domain" description="Aminoglycoside phosphotransferase" evidence="1">
    <location>
        <begin position="39"/>
        <end position="252"/>
    </location>
</feature>
<comment type="caution">
    <text evidence="2">The sequence shown here is derived from an EMBL/GenBank/DDBJ whole genome shotgun (WGS) entry which is preliminary data.</text>
</comment>
<dbReference type="SUPFAM" id="SSF56112">
    <property type="entry name" value="Protein kinase-like (PK-like)"/>
    <property type="match status" value="1"/>
</dbReference>
<dbReference type="PANTHER" id="PTHR21310">
    <property type="entry name" value="AMINOGLYCOSIDE PHOSPHOTRANSFERASE-RELATED-RELATED"/>
    <property type="match status" value="1"/>
</dbReference>
<dbReference type="AlphaFoldDB" id="A0A919P3C5"/>
<protein>
    <submittedName>
        <fullName evidence="2">Phosphotransferase</fullName>
    </submittedName>
</protein>
<dbReference type="InterPro" id="IPR051678">
    <property type="entry name" value="AGP_Transferase"/>
</dbReference>
<evidence type="ECO:0000313" key="2">
    <source>
        <dbReference type="EMBL" id="GIG21955.1"/>
    </source>
</evidence>
<dbReference type="RefSeq" id="WP_203756236.1">
    <property type="nucleotide sequence ID" value="NZ_BONK01000009.1"/>
</dbReference>
<accession>A0A919P3C5</accession>
<reference evidence="2" key="1">
    <citation type="submission" date="2021-01" db="EMBL/GenBank/DDBJ databases">
        <title>Whole genome shotgun sequence of Cellulomonas chitinilytica NBRC 110799.</title>
        <authorList>
            <person name="Komaki H."/>
            <person name="Tamura T."/>
        </authorList>
    </citation>
    <scope>NUCLEOTIDE SEQUENCE</scope>
    <source>
        <strain evidence="2">NBRC 110799</strain>
    </source>
</reference>
<gene>
    <name evidence="2" type="ORF">Cch01nite_26790</name>
</gene>
<organism evidence="2 3">
    <name type="scientific">Cellulomonas chitinilytica</name>
    <dbReference type="NCBI Taxonomy" id="398759"/>
    <lineage>
        <taxon>Bacteria</taxon>
        <taxon>Bacillati</taxon>
        <taxon>Actinomycetota</taxon>
        <taxon>Actinomycetes</taxon>
        <taxon>Micrococcales</taxon>
        <taxon>Cellulomonadaceae</taxon>
        <taxon>Cellulomonas</taxon>
    </lineage>
</organism>
<keyword evidence="3" id="KW-1185">Reference proteome</keyword>
<dbReference type="CDD" id="cd05155">
    <property type="entry name" value="APH_ChoK_like_1"/>
    <property type="match status" value="1"/>
</dbReference>
<evidence type="ECO:0000259" key="1">
    <source>
        <dbReference type="Pfam" id="PF01636"/>
    </source>
</evidence>
<sequence length="297" mass="32636">MHDDQVHVDAATVRTLIDDQFPRWRGLAVSELRTAATVNAVFRVGPDLVARFPLDAQDPDRARAWLQDEADAVSELARAATVPVPEPVALGDPGHGYPLPWTVQTWLPGHDATVEDPAASAAFARDLAAFIGSLRAVPTRGRRFSGAGRGGHLPDHDTWLEECFRRSERLLDVPPLRALWAELRRLPEVDADAMCHGDLTPPNVLVRDGRLAGVVDGGGFGPADPALDLVGAWHLLDDDHREVVRDALGCGDVQWRRGMAWAFQQAMGLVWYYVESNPTMSSWGRRTLDRVVRAAQT</sequence>
<dbReference type="Pfam" id="PF01636">
    <property type="entry name" value="APH"/>
    <property type="match status" value="1"/>
</dbReference>
<dbReference type="EMBL" id="BONK01000009">
    <property type="protein sequence ID" value="GIG21955.1"/>
    <property type="molecule type" value="Genomic_DNA"/>
</dbReference>